<dbReference type="GO" id="GO:0016655">
    <property type="term" value="F:oxidoreductase activity, acting on NAD(P)H, quinone or similar compound as acceptor"/>
    <property type="evidence" value="ECO:0007669"/>
    <property type="project" value="UniProtKB-UniRule"/>
</dbReference>
<dbReference type="GO" id="GO:0006814">
    <property type="term" value="P:sodium ion transport"/>
    <property type="evidence" value="ECO:0007669"/>
    <property type="project" value="UniProtKB-UniRule"/>
</dbReference>
<dbReference type="HAMAP" id="MF_00427">
    <property type="entry name" value="NqrC"/>
    <property type="match status" value="1"/>
</dbReference>
<evidence type="ECO:0000256" key="14">
    <source>
        <dbReference type="ARBA" id="ARBA00023136"/>
    </source>
</evidence>
<dbReference type="EMBL" id="LGTQ01000006">
    <property type="protein sequence ID" value="KPM48869.1"/>
    <property type="molecule type" value="Genomic_DNA"/>
</dbReference>
<dbReference type="Pfam" id="PF04205">
    <property type="entry name" value="FMN_bind"/>
    <property type="match status" value="1"/>
</dbReference>
<gene>
    <name evidence="16" type="primary">nqrC</name>
    <name evidence="19" type="ORF">AFM12_09915</name>
</gene>
<evidence type="ECO:0000256" key="1">
    <source>
        <dbReference type="ARBA" id="ARBA00022448"/>
    </source>
</evidence>
<keyword evidence="13 16" id="KW-0830">Ubiquinone</keyword>
<evidence type="ECO:0000256" key="8">
    <source>
        <dbReference type="ARBA" id="ARBA00022967"/>
    </source>
</evidence>
<evidence type="ECO:0000256" key="17">
    <source>
        <dbReference type="PIRNR" id="PIRNR009437"/>
    </source>
</evidence>
<dbReference type="PATRIC" id="fig|1605367.3.peg.3369"/>
<keyword evidence="8 16" id="KW-1278">Translocase</keyword>
<sequence length="235" mass="26173">MHNNRYTFLYAIGISIVTAIILVLTSENLKPLQEANVALDNKKNILKSVLVNSEEREVVESQYNSSVEEMVLNSAGEIQENLNVDDVDMKKEVAKEPSERNLPLYVYTAEDGNKSYVIPLRGVGLWGPIWGYISVKDDFNTVKGAFFDHKGETPGLGAEIAETPFQQQFEGKMIYNDEGEFVSVNVMKATQKADIDSENRVDAISGGTITSNGVDEMIANCVKPYLTYFEKLKSN</sequence>
<protein>
    <recommendedName>
        <fullName evidence="16 17">Na(+)-translocating NADH-quinone reductase subunit C</fullName>
        <shortName evidence="16 17">Na(+)-NQR subunit C</shortName>
        <shortName evidence="16 17">Na(+)-translocating NQR subunit C</shortName>
        <ecNumber evidence="16 17">7.2.1.1</ecNumber>
    </recommendedName>
    <alternativeName>
        <fullName evidence="16 17">NQR complex subunit C</fullName>
    </alternativeName>
    <alternativeName>
        <fullName evidence="16 17">NQR-1 subunit C</fullName>
    </alternativeName>
</protein>
<dbReference type="InterPro" id="IPR010204">
    <property type="entry name" value="NqrC"/>
</dbReference>
<evidence type="ECO:0000256" key="10">
    <source>
        <dbReference type="ARBA" id="ARBA00023027"/>
    </source>
</evidence>
<keyword evidence="3" id="KW-0997">Cell inner membrane</keyword>
<keyword evidence="12 16" id="KW-0406">Ion transport</keyword>
<feature type="transmembrane region" description="Helical" evidence="16">
    <location>
        <begin position="6"/>
        <end position="24"/>
    </location>
</feature>
<comment type="caution">
    <text evidence="16">Lacks conserved residue(s) required for the propagation of feature annotation.</text>
</comment>
<keyword evidence="14 16" id="KW-0472">Membrane</keyword>
<reference evidence="19 20" key="1">
    <citation type="submission" date="2015-07" db="EMBL/GenBank/DDBJ databases">
        <title>The draft genome sequence of Leadbetterella sp. JN14-9.</title>
        <authorList>
            <person name="Liu Y."/>
            <person name="Du J."/>
            <person name="Shao Z."/>
        </authorList>
    </citation>
    <scope>NUCLEOTIDE SEQUENCE [LARGE SCALE GENOMIC DNA]</scope>
    <source>
        <strain evidence="19 20">JN14-9</strain>
    </source>
</reference>
<keyword evidence="6 16" id="KW-0288">FMN</keyword>
<comment type="cofactor">
    <cofactor evidence="16 17">
        <name>FMN</name>
        <dbReference type="ChEBI" id="CHEBI:58210"/>
    </cofactor>
</comment>
<accession>A0A0P7BDQ2</accession>
<evidence type="ECO:0000259" key="18">
    <source>
        <dbReference type="SMART" id="SM00900"/>
    </source>
</evidence>
<dbReference type="InterPro" id="IPR007329">
    <property type="entry name" value="FMN-bd"/>
</dbReference>
<dbReference type="PIRSF" id="PIRSF009437">
    <property type="entry name" value="NQR-1_subunit_C"/>
    <property type="match status" value="1"/>
</dbReference>
<evidence type="ECO:0000256" key="5">
    <source>
        <dbReference type="ARBA" id="ARBA00022630"/>
    </source>
</evidence>
<keyword evidence="1 16" id="KW-0813">Transport</keyword>
<evidence type="ECO:0000256" key="6">
    <source>
        <dbReference type="ARBA" id="ARBA00022643"/>
    </source>
</evidence>
<dbReference type="GO" id="GO:0005886">
    <property type="term" value="C:plasma membrane"/>
    <property type="evidence" value="ECO:0007669"/>
    <property type="project" value="UniProtKB-SubCell"/>
</dbReference>
<keyword evidence="7 16" id="KW-0812">Transmembrane</keyword>
<feature type="modified residue" description="FMN phosphoryl threonine" evidence="16">
    <location>
        <position position="208"/>
    </location>
</feature>
<evidence type="ECO:0000256" key="9">
    <source>
        <dbReference type="ARBA" id="ARBA00022989"/>
    </source>
</evidence>
<evidence type="ECO:0000256" key="16">
    <source>
        <dbReference type="HAMAP-Rule" id="MF_00427"/>
    </source>
</evidence>
<keyword evidence="9 16" id="KW-1133">Transmembrane helix</keyword>
<evidence type="ECO:0000313" key="19">
    <source>
        <dbReference type="EMBL" id="KPM48869.1"/>
    </source>
</evidence>
<feature type="domain" description="FMN-binding" evidence="18">
    <location>
        <begin position="124"/>
        <end position="225"/>
    </location>
</feature>
<evidence type="ECO:0000256" key="12">
    <source>
        <dbReference type="ARBA" id="ARBA00023065"/>
    </source>
</evidence>
<dbReference type="PANTHER" id="PTHR37838">
    <property type="entry name" value="NA(+)-TRANSLOCATING NADH-QUINONE REDUCTASE SUBUNIT C"/>
    <property type="match status" value="1"/>
</dbReference>
<dbReference type="NCBIfam" id="TIGR01938">
    <property type="entry name" value="nqrC"/>
    <property type="match status" value="1"/>
</dbReference>
<organism evidence="19 20">
    <name type="scientific">Jiulongibacter sediminis</name>
    <dbReference type="NCBI Taxonomy" id="1605367"/>
    <lineage>
        <taxon>Bacteria</taxon>
        <taxon>Pseudomonadati</taxon>
        <taxon>Bacteroidota</taxon>
        <taxon>Cytophagia</taxon>
        <taxon>Cytophagales</taxon>
        <taxon>Leadbetterellaceae</taxon>
        <taxon>Jiulongibacter</taxon>
    </lineage>
</organism>
<keyword evidence="11 16" id="KW-0915">Sodium</keyword>
<evidence type="ECO:0000256" key="4">
    <source>
        <dbReference type="ARBA" id="ARBA00022553"/>
    </source>
</evidence>
<keyword evidence="2 16" id="KW-1003">Cell membrane</keyword>
<evidence type="ECO:0000256" key="2">
    <source>
        <dbReference type="ARBA" id="ARBA00022475"/>
    </source>
</evidence>
<comment type="function">
    <text evidence="16">NQR complex catalyzes the reduction of ubiquinone-1 to ubiquinol by two successive reactions, coupled with the transport of Na(+) ions from the cytoplasm to the periplasm. NqrA to NqrE are probably involved in the second step, the conversion of ubisemiquinone to ubiquinol.</text>
</comment>
<dbReference type="EC" id="7.2.1.1" evidence="16 17"/>
<evidence type="ECO:0000256" key="15">
    <source>
        <dbReference type="ARBA" id="ARBA00023201"/>
    </source>
</evidence>
<comment type="subcellular location">
    <subcellularLocation>
        <location evidence="16">Cell membrane</location>
        <topology evidence="16">Single-pass membrane protein</topology>
    </subcellularLocation>
</comment>
<dbReference type="SMART" id="SM00900">
    <property type="entry name" value="FMN_bind"/>
    <property type="match status" value="1"/>
</dbReference>
<name>A0A0P7BDQ2_9BACT</name>
<evidence type="ECO:0000313" key="20">
    <source>
        <dbReference type="Proteomes" id="UP000050454"/>
    </source>
</evidence>
<keyword evidence="20" id="KW-1185">Reference proteome</keyword>
<comment type="similarity">
    <text evidence="16 17">Belongs to the NqrC family.</text>
</comment>
<comment type="subunit">
    <text evidence="16 17">Composed of six subunits; NqrA, NqrB, NqrC, NqrD, NqrE and NqrF.</text>
</comment>
<evidence type="ECO:0000256" key="3">
    <source>
        <dbReference type="ARBA" id="ARBA00022519"/>
    </source>
</evidence>
<dbReference type="PANTHER" id="PTHR37838:SF1">
    <property type="entry name" value="NA(+)-TRANSLOCATING NADH-QUINONE REDUCTASE SUBUNIT C"/>
    <property type="match status" value="1"/>
</dbReference>
<evidence type="ECO:0000256" key="7">
    <source>
        <dbReference type="ARBA" id="ARBA00022692"/>
    </source>
</evidence>
<keyword evidence="4 16" id="KW-0597">Phosphoprotein</keyword>
<evidence type="ECO:0000256" key="11">
    <source>
        <dbReference type="ARBA" id="ARBA00023053"/>
    </source>
</evidence>
<comment type="caution">
    <text evidence="19">The sequence shown here is derived from an EMBL/GenBank/DDBJ whole genome shotgun (WGS) entry which is preliminary data.</text>
</comment>
<keyword evidence="10 16" id="KW-0520">NAD</keyword>
<evidence type="ECO:0000256" key="13">
    <source>
        <dbReference type="ARBA" id="ARBA00023075"/>
    </source>
</evidence>
<dbReference type="STRING" id="1605367.AFM12_09915"/>
<dbReference type="OrthoDB" id="9813828at2"/>
<keyword evidence="15 16" id="KW-0739">Sodium transport</keyword>
<dbReference type="AlphaFoldDB" id="A0A0P7BDQ2"/>
<dbReference type="GO" id="GO:0010181">
    <property type="term" value="F:FMN binding"/>
    <property type="evidence" value="ECO:0007669"/>
    <property type="project" value="UniProtKB-UniRule"/>
</dbReference>
<keyword evidence="5 16" id="KW-0285">Flavoprotein</keyword>
<proteinExistence type="inferred from homology"/>
<dbReference type="RefSeq" id="WP_055147399.1">
    <property type="nucleotide sequence ID" value="NZ_JXSZ01000006.1"/>
</dbReference>
<comment type="catalytic activity">
    <reaction evidence="16 17">
        <text>a ubiquinone + n Na(+)(in) + NADH + H(+) = a ubiquinol + n Na(+)(out) + NAD(+)</text>
        <dbReference type="Rhea" id="RHEA:47748"/>
        <dbReference type="Rhea" id="RHEA-COMP:9565"/>
        <dbReference type="Rhea" id="RHEA-COMP:9566"/>
        <dbReference type="ChEBI" id="CHEBI:15378"/>
        <dbReference type="ChEBI" id="CHEBI:16389"/>
        <dbReference type="ChEBI" id="CHEBI:17976"/>
        <dbReference type="ChEBI" id="CHEBI:29101"/>
        <dbReference type="ChEBI" id="CHEBI:57540"/>
        <dbReference type="ChEBI" id="CHEBI:57945"/>
        <dbReference type="EC" id="7.2.1.1"/>
    </reaction>
</comment>
<dbReference type="Proteomes" id="UP000050454">
    <property type="component" value="Unassembled WGS sequence"/>
</dbReference>